<dbReference type="PANTHER" id="PTHR46805">
    <property type="entry name" value="FORKHEAD BOX PROTEIN J1"/>
    <property type="match status" value="1"/>
</dbReference>
<dbReference type="InterPro" id="IPR018122">
    <property type="entry name" value="TF_fork_head_CS_1"/>
</dbReference>
<evidence type="ECO:0000313" key="7">
    <source>
        <dbReference type="Proteomes" id="UP001529510"/>
    </source>
</evidence>
<dbReference type="Pfam" id="PF00250">
    <property type="entry name" value="Forkhead"/>
    <property type="match status" value="1"/>
</dbReference>
<dbReference type="InterPro" id="IPR036388">
    <property type="entry name" value="WH-like_DNA-bd_sf"/>
</dbReference>
<evidence type="ECO:0000256" key="1">
    <source>
        <dbReference type="ARBA" id="ARBA00004123"/>
    </source>
</evidence>
<gene>
    <name evidence="6" type="ORF">M9458_025103</name>
</gene>
<dbReference type="PRINTS" id="PR00053">
    <property type="entry name" value="FORKHEAD"/>
</dbReference>
<feature type="region of interest" description="Disordered" evidence="4">
    <location>
        <begin position="28"/>
        <end position="78"/>
    </location>
</feature>
<evidence type="ECO:0000256" key="3">
    <source>
        <dbReference type="PROSITE-ProRule" id="PRU00089"/>
    </source>
</evidence>
<feature type="DNA-binding region" description="Fork-head" evidence="3">
    <location>
        <begin position="112"/>
        <end position="157"/>
    </location>
</feature>
<keyword evidence="3" id="KW-0539">Nucleus</keyword>
<feature type="domain" description="Fork-head" evidence="5">
    <location>
        <begin position="112"/>
        <end position="157"/>
    </location>
</feature>
<evidence type="ECO:0000313" key="6">
    <source>
        <dbReference type="EMBL" id="KAL0179661.1"/>
    </source>
</evidence>
<dbReference type="GO" id="GO:0005634">
    <property type="term" value="C:nucleus"/>
    <property type="evidence" value="ECO:0007669"/>
    <property type="project" value="UniProtKB-SubCell"/>
</dbReference>
<keyword evidence="2 3" id="KW-0238">DNA-binding</keyword>
<sequence>MSGSVHFDDSLTSLHWLQNFSILSANPERTPSSGCHPQHLFYHKNQLGGTDSPSSPPAGDTAATGMPQTPGNPTTSCSSLANSYAHQQAGHYITAQTNPSEEIDYKTNRHVKPPYSYATLICMAMQASNKTKITLSAIYSWITENFCYYRYAEPSWQ</sequence>
<keyword evidence="7" id="KW-1185">Reference proteome</keyword>
<dbReference type="AlphaFoldDB" id="A0ABD0Q1S7"/>
<dbReference type="PROSITE" id="PS50039">
    <property type="entry name" value="FORK_HEAD_3"/>
    <property type="match status" value="1"/>
</dbReference>
<comment type="subcellular location">
    <subcellularLocation>
        <location evidence="1 3">Nucleus</location>
    </subcellularLocation>
</comment>
<evidence type="ECO:0000256" key="2">
    <source>
        <dbReference type="ARBA" id="ARBA00023125"/>
    </source>
</evidence>
<dbReference type="Gene3D" id="1.10.10.10">
    <property type="entry name" value="Winged helix-like DNA-binding domain superfamily/Winged helix DNA-binding domain"/>
    <property type="match status" value="1"/>
</dbReference>
<dbReference type="SMART" id="SM00339">
    <property type="entry name" value="FH"/>
    <property type="match status" value="1"/>
</dbReference>
<evidence type="ECO:0000256" key="4">
    <source>
        <dbReference type="SAM" id="MobiDB-lite"/>
    </source>
</evidence>
<dbReference type="InterPro" id="IPR047513">
    <property type="entry name" value="FOXJ1"/>
</dbReference>
<dbReference type="EMBL" id="JAMKFB020000012">
    <property type="protein sequence ID" value="KAL0179661.1"/>
    <property type="molecule type" value="Genomic_DNA"/>
</dbReference>
<dbReference type="PROSITE" id="PS00657">
    <property type="entry name" value="FORK_HEAD_1"/>
    <property type="match status" value="1"/>
</dbReference>
<dbReference type="InterPro" id="IPR001766">
    <property type="entry name" value="Fork_head_dom"/>
</dbReference>
<evidence type="ECO:0000259" key="5">
    <source>
        <dbReference type="PROSITE" id="PS50039"/>
    </source>
</evidence>
<comment type="caution">
    <text evidence="6">The sequence shown here is derived from an EMBL/GenBank/DDBJ whole genome shotgun (WGS) entry which is preliminary data.</text>
</comment>
<feature type="compositionally biased region" description="Polar residues" evidence="4">
    <location>
        <begin position="66"/>
        <end position="78"/>
    </location>
</feature>
<dbReference type="GO" id="GO:0003677">
    <property type="term" value="F:DNA binding"/>
    <property type="evidence" value="ECO:0007669"/>
    <property type="project" value="UniProtKB-UniRule"/>
</dbReference>
<dbReference type="Proteomes" id="UP001529510">
    <property type="component" value="Unassembled WGS sequence"/>
</dbReference>
<reference evidence="6 7" key="1">
    <citation type="submission" date="2024-05" db="EMBL/GenBank/DDBJ databases">
        <title>Genome sequencing and assembly of Indian major carp, Cirrhinus mrigala (Hamilton, 1822).</title>
        <authorList>
            <person name="Mohindra V."/>
            <person name="Chowdhury L.M."/>
            <person name="Lal K."/>
            <person name="Jena J.K."/>
        </authorList>
    </citation>
    <scope>NUCLEOTIDE SEQUENCE [LARGE SCALE GENOMIC DNA]</scope>
    <source>
        <strain evidence="6">CM1030</strain>
        <tissue evidence="6">Blood</tissue>
    </source>
</reference>
<proteinExistence type="predicted"/>
<feature type="non-terminal residue" evidence="6">
    <location>
        <position position="157"/>
    </location>
</feature>
<protein>
    <recommendedName>
        <fullName evidence="5">Fork-head domain-containing protein</fullName>
    </recommendedName>
</protein>
<dbReference type="PANTHER" id="PTHR46805:SF3">
    <property type="entry name" value="FORKHEAD BOX PROTEIN J1-B"/>
    <property type="match status" value="1"/>
</dbReference>
<dbReference type="InterPro" id="IPR036390">
    <property type="entry name" value="WH_DNA-bd_sf"/>
</dbReference>
<dbReference type="SUPFAM" id="SSF46785">
    <property type="entry name" value="Winged helix' DNA-binding domain"/>
    <property type="match status" value="1"/>
</dbReference>
<accession>A0ABD0Q1S7</accession>
<organism evidence="6 7">
    <name type="scientific">Cirrhinus mrigala</name>
    <name type="common">Mrigala</name>
    <dbReference type="NCBI Taxonomy" id="683832"/>
    <lineage>
        <taxon>Eukaryota</taxon>
        <taxon>Metazoa</taxon>
        <taxon>Chordata</taxon>
        <taxon>Craniata</taxon>
        <taxon>Vertebrata</taxon>
        <taxon>Euteleostomi</taxon>
        <taxon>Actinopterygii</taxon>
        <taxon>Neopterygii</taxon>
        <taxon>Teleostei</taxon>
        <taxon>Ostariophysi</taxon>
        <taxon>Cypriniformes</taxon>
        <taxon>Cyprinidae</taxon>
        <taxon>Labeoninae</taxon>
        <taxon>Labeonini</taxon>
        <taxon>Cirrhinus</taxon>
    </lineage>
</organism>
<name>A0ABD0Q1S7_CIRMR</name>